<evidence type="ECO:0000313" key="2">
    <source>
        <dbReference type="Proteomes" id="UP000191554"/>
    </source>
</evidence>
<dbReference type="Proteomes" id="UP000191554">
    <property type="component" value="Unassembled WGS sequence"/>
</dbReference>
<organism evidence="1 2">
    <name type="scientific">Ruminiclostridium hungatei</name>
    <name type="common">Clostridium hungatei</name>
    <dbReference type="NCBI Taxonomy" id="48256"/>
    <lineage>
        <taxon>Bacteria</taxon>
        <taxon>Bacillati</taxon>
        <taxon>Bacillota</taxon>
        <taxon>Clostridia</taxon>
        <taxon>Eubacteriales</taxon>
        <taxon>Oscillospiraceae</taxon>
        <taxon>Ruminiclostridium</taxon>
    </lineage>
</organism>
<comment type="caution">
    <text evidence="1">The sequence shown here is derived from an EMBL/GenBank/DDBJ whole genome shotgun (WGS) entry which is preliminary data.</text>
</comment>
<dbReference type="AlphaFoldDB" id="A0A1V4SKD8"/>
<proteinExistence type="predicted"/>
<evidence type="ECO:0000313" key="1">
    <source>
        <dbReference type="EMBL" id="OPX44320.1"/>
    </source>
</evidence>
<reference evidence="1 2" key="1">
    <citation type="submission" date="2017-03" db="EMBL/GenBank/DDBJ databases">
        <title>Genome sequence of Clostridium hungatei DSM 14427.</title>
        <authorList>
            <person name="Poehlein A."/>
            <person name="Daniel R."/>
        </authorList>
    </citation>
    <scope>NUCLEOTIDE SEQUENCE [LARGE SCALE GENOMIC DNA]</scope>
    <source>
        <strain evidence="1 2">DSM 14427</strain>
    </source>
</reference>
<gene>
    <name evidence="1" type="ORF">CLHUN_18750</name>
</gene>
<sequence length="37" mass="4416">MRLPFFGDKFALNNRSIHLLLSVNRELILQKIKKSKF</sequence>
<protein>
    <submittedName>
        <fullName evidence="1">Uncharacterized protein</fullName>
    </submittedName>
</protein>
<dbReference type="STRING" id="48256.CLHUN_18750"/>
<dbReference type="EMBL" id="MZGX01000010">
    <property type="protein sequence ID" value="OPX44320.1"/>
    <property type="molecule type" value="Genomic_DNA"/>
</dbReference>
<keyword evidence="2" id="KW-1185">Reference proteome</keyword>
<accession>A0A1V4SKD8</accession>
<name>A0A1V4SKD8_RUMHU</name>